<accession>A0A0U4ZLK1</accession>
<reference evidence="2" key="1">
    <citation type="journal article" date="2016" name="Genome Announc.">
        <title>Draft genome sequences of fungus Aspergillus calidoustus.</title>
        <authorList>
            <person name="Horn F."/>
            <person name="Linde J."/>
            <person name="Mattern D.J."/>
            <person name="Walther G."/>
            <person name="Guthke R."/>
            <person name="Scherlach K."/>
            <person name="Martin K."/>
            <person name="Brakhage A.A."/>
            <person name="Petzke L."/>
            <person name="Valiante V."/>
        </authorList>
    </citation>
    <scope>NUCLEOTIDE SEQUENCE [LARGE SCALE GENOMIC DNA]</scope>
    <source>
        <strain evidence="2">SF006504</strain>
    </source>
</reference>
<sequence>MSETHSGAAETAPQIRYESCLAFEQTGIPHVVWFEKALRRHGVPTVALDLYILVLDIEVAANALVESGWVLDTVSPRQIGGTVVEISQNPLITPDNRTRTVLLLASGWRFPLATNLLLEHVPMSDKLLSANLSFPTSSALLDALIKSYRAGPTVHQKLLLHPSCYYNYLYEYVPAVTEPSFAD</sequence>
<dbReference type="Proteomes" id="UP000054771">
    <property type="component" value="Unassembled WGS sequence"/>
</dbReference>
<dbReference type="STRING" id="454130.A0A0U4ZLK1"/>
<keyword evidence="2" id="KW-1185">Reference proteome</keyword>
<dbReference type="EMBL" id="CDMC01000018">
    <property type="protein sequence ID" value="CEL10469.1"/>
    <property type="molecule type" value="Genomic_DNA"/>
</dbReference>
<proteinExistence type="predicted"/>
<evidence type="ECO:0000313" key="2">
    <source>
        <dbReference type="Proteomes" id="UP000054771"/>
    </source>
</evidence>
<dbReference type="OrthoDB" id="2730545at2759"/>
<dbReference type="AlphaFoldDB" id="A0A0U4ZLK1"/>
<protein>
    <submittedName>
        <fullName evidence="1">Uncharacterized protein</fullName>
    </submittedName>
</protein>
<name>A0A0U4ZLK1_ASPCI</name>
<dbReference type="OMA" id="ACQISYL"/>
<evidence type="ECO:0000313" key="1">
    <source>
        <dbReference type="EMBL" id="CEL10469.1"/>
    </source>
</evidence>
<organism evidence="1 2">
    <name type="scientific">Aspergillus calidoustus</name>
    <dbReference type="NCBI Taxonomy" id="454130"/>
    <lineage>
        <taxon>Eukaryota</taxon>
        <taxon>Fungi</taxon>
        <taxon>Dikarya</taxon>
        <taxon>Ascomycota</taxon>
        <taxon>Pezizomycotina</taxon>
        <taxon>Eurotiomycetes</taxon>
        <taxon>Eurotiomycetidae</taxon>
        <taxon>Eurotiales</taxon>
        <taxon>Aspergillaceae</taxon>
        <taxon>Aspergillus</taxon>
        <taxon>Aspergillus subgen. Nidulantes</taxon>
    </lineage>
</organism>
<gene>
    <name evidence="1" type="ORF">ASPCAL13588</name>
</gene>